<dbReference type="AlphaFoldDB" id="A0AAD4LHE6"/>
<accession>A0AAD4LHE6</accession>
<reference evidence="2" key="1">
    <citation type="submission" date="2022-01" db="EMBL/GenBank/DDBJ databases">
        <title>Comparative genomics reveals a dynamic genome evolution in the ectomycorrhizal milk-cap (Lactarius) mushrooms.</title>
        <authorList>
            <consortium name="DOE Joint Genome Institute"/>
            <person name="Lebreton A."/>
            <person name="Tang N."/>
            <person name="Kuo A."/>
            <person name="LaButti K."/>
            <person name="Drula E."/>
            <person name="Barry K."/>
            <person name="Clum A."/>
            <person name="Lipzen A."/>
            <person name="Mousain D."/>
            <person name="Ng V."/>
            <person name="Wang R."/>
            <person name="Wang X."/>
            <person name="Dai Y."/>
            <person name="Henrissat B."/>
            <person name="Grigoriev I.V."/>
            <person name="Guerin-Laguette A."/>
            <person name="Yu F."/>
            <person name="Martin F.M."/>
        </authorList>
    </citation>
    <scope>NUCLEOTIDE SEQUENCE</scope>
    <source>
        <strain evidence="2">QP</strain>
    </source>
</reference>
<evidence type="ECO:0000256" key="1">
    <source>
        <dbReference type="SAM" id="MobiDB-lite"/>
    </source>
</evidence>
<sequence length="222" mass="24243">MPNDSSFLYAPCCQNDPLRSVHPPSGTHGNVPRPNGHQPGVNYAGPYHSGNDANFGDWGPQYHDNVWNEGPPPPSTNSEGQYAYQGSPNVDYAPPGSAQHHFAAPGPLLLEYHMPPAYVRTLSLSFTLCSRRVCMVSNRVRTQGIPNDGHAPRIAMPDVADPFSRNIPNPDPSRTSAVEDLKRLANRYLHNPDSLVDTLRVGLSPSGGRFTVMILLEVDNII</sequence>
<organism evidence="2 3">
    <name type="scientific">Lactarius akahatsu</name>
    <dbReference type="NCBI Taxonomy" id="416441"/>
    <lineage>
        <taxon>Eukaryota</taxon>
        <taxon>Fungi</taxon>
        <taxon>Dikarya</taxon>
        <taxon>Basidiomycota</taxon>
        <taxon>Agaricomycotina</taxon>
        <taxon>Agaricomycetes</taxon>
        <taxon>Russulales</taxon>
        <taxon>Russulaceae</taxon>
        <taxon>Lactarius</taxon>
    </lineage>
</organism>
<feature type="region of interest" description="Disordered" evidence="1">
    <location>
        <begin position="14"/>
        <end position="87"/>
    </location>
</feature>
<dbReference type="EMBL" id="JAKELL010000022">
    <property type="protein sequence ID" value="KAH8992380.1"/>
    <property type="molecule type" value="Genomic_DNA"/>
</dbReference>
<comment type="caution">
    <text evidence="2">The sequence shown here is derived from an EMBL/GenBank/DDBJ whole genome shotgun (WGS) entry which is preliminary data.</text>
</comment>
<evidence type="ECO:0000313" key="3">
    <source>
        <dbReference type="Proteomes" id="UP001201163"/>
    </source>
</evidence>
<proteinExistence type="predicted"/>
<evidence type="ECO:0000313" key="2">
    <source>
        <dbReference type="EMBL" id="KAH8992380.1"/>
    </source>
</evidence>
<name>A0AAD4LHE6_9AGAM</name>
<keyword evidence="3" id="KW-1185">Reference proteome</keyword>
<gene>
    <name evidence="2" type="ORF">EDB92DRAFT_563502</name>
</gene>
<protein>
    <submittedName>
        <fullName evidence="2">Uncharacterized protein</fullName>
    </submittedName>
</protein>
<feature type="compositionally biased region" description="Polar residues" evidence="1">
    <location>
        <begin position="76"/>
        <end position="87"/>
    </location>
</feature>
<dbReference type="Proteomes" id="UP001201163">
    <property type="component" value="Unassembled WGS sequence"/>
</dbReference>